<organism evidence="3 4">
    <name type="scientific">Linnemannia schmuckeri</name>
    <dbReference type="NCBI Taxonomy" id="64567"/>
    <lineage>
        <taxon>Eukaryota</taxon>
        <taxon>Fungi</taxon>
        <taxon>Fungi incertae sedis</taxon>
        <taxon>Mucoromycota</taxon>
        <taxon>Mortierellomycotina</taxon>
        <taxon>Mortierellomycetes</taxon>
        <taxon>Mortierellales</taxon>
        <taxon>Mortierellaceae</taxon>
        <taxon>Linnemannia</taxon>
    </lineage>
</organism>
<protein>
    <recommendedName>
        <fullName evidence="5">Galactose oxidase</fullName>
    </recommendedName>
</protein>
<feature type="region of interest" description="Disordered" evidence="1">
    <location>
        <begin position="215"/>
        <end position="236"/>
    </location>
</feature>
<dbReference type="Proteomes" id="UP000748756">
    <property type="component" value="Unassembled WGS sequence"/>
</dbReference>
<evidence type="ECO:0000313" key="4">
    <source>
        <dbReference type="Proteomes" id="UP000748756"/>
    </source>
</evidence>
<sequence length="250" mass="27071">MTLHVITLTRKQLSFKLQAVIWFWTSLSLLSIPYILKIPVVTALKPTAVYGAAYATINEDLFIIQGGGVYQNATFTANVSQFMALDLTRPSWDVSDPPWIPVNISSTEPLPQRLATYYHSMTISLDRQTVTIWDSASPGSVTNYTRYTGAWSAFDVPAELVRSEKQLRAAVDPNTGKIYIPLGYEGVNMLVYNPAYPDPGAATLDAQPRALKAAAAAGPDASSPAGAGTSIGPNTNTWNTLYKSQPAVVL</sequence>
<keyword evidence="2" id="KW-0812">Transmembrane</keyword>
<dbReference type="AlphaFoldDB" id="A0A9P5RS68"/>
<dbReference type="OrthoDB" id="2410151at2759"/>
<gene>
    <name evidence="3" type="ORF">BG015_001504</name>
</gene>
<comment type="caution">
    <text evidence="3">The sequence shown here is derived from an EMBL/GenBank/DDBJ whole genome shotgun (WGS) entry which is preliminary data.</text>
</comment>
<name>A0A9P5RS68_9FUNG</name>
<keyword evidence="4" id="KW-1185">Reference proteome</keyword>
<proteinExistence type="predicted"/>
<feature type="compositionally biased region" description="Low complexity" evidence="1">
    <location>
        <begin position="215"/>
        <end position="230"/>
    </location>
</feature>
<evidence type="ECO:0000256" key="1">
    <source>
        <dbReference type="SAM" id="MobiDB-lite"/>
    </source>
</evidence>
<reference evidence="3" key="1">
    <citation type="journal article" date="2020" name="Fungal Divers.">
        <title>Resolving the Mortierellaceae phylogeny through synthesis of multi-gene phylogenetics and phylogenomics.</title>
        <authorList>
            <person name="Vandepol N."/>
            <person name="Liber J."/>
            <person name="Desiro A."/>
            <person name="Na H."/>
            <person name="Kennedy M."/>
            <person name="Barry K."/>
            <person name="Grigoriev I.V."/>
            <person name="Miller A.N."/>
            <person name="O'Donnell K."/>
            <person name="Stajich J.E."/>
            <person name="Bonito G."/>
        </authorList>
    </citation>
    <scope>NUCLEOTIDE SEQUENCE</scope>
    <source>
        <strain evidence="3">NRRL 6426</strain>
    </source>
</reference>
<keyword evidence="2" id="KW-1133">Transmembrane helix</keyword>
<accession>A0A9P5RS68</accession>
<evidence type="ECO:0000256" key="2">
    <source>
        <dbReference type="SAM" id="Phobius"/>
    </source>
</evidence>
<evidence type="ECO:0000313" key="3">
    <source>
        <dbReference type="EMBL" id="KAF9140847.1"/>
    </source>
</evidence>
<feature type="transmembrane region" description="Helical" evidence="2">
    <location>
        <begin position="20"/>
        <end position="36"/>
    </location>
</feature>
<keyword evidence="2" id="KW-0472">Membrane</keyword>
<dbReference type="EMBL" id="JAAAUQ010001271">
    <property type="protein sequence ID" value="KAF9140847.1"/>
    <property type="molecule type" value="Genomic_DNA"/>
</dbReference>
<evidence type="ECO:0008006" key="5">
    <source>
        <dbReference type="Google" id="ProtNLM"/>
    </source>
</evidence>